<protein>
    <submittedName>
        <fullName evidence="9">MFS transporter</fullName>
    </submittedName>
</protein>
<dbReference type="Pfam" id="PF07690">
    <property type="entry name" value="MFS_1"/>
    <property type="match status" value="1"/>
</dbReference>
<dbReference type="InterPro" id="IPR036259">
    <property type="entry name" value="MFS_trans_sf"/>
</dbReference>
<dbReference type="Proteomes" id="UP000479335">
    <property type="component" value="Unassembled WGS sequence"/>
</dbReference>
<keyword evidence="3" id="KW-1003">Cell membrane</keyword>
<dbReference type="SUPFAM" id="SSF103473">
    <property type="entry name" value="MFS general substrate transporter"/>
    <property type="match status" value="1"/>
</dbReference>
<dbReference type="GO" id="GO:0022857">
    <property type="term" value="F:transmembrane transporter activity"/>
    <property type="evidence" value="ECO:0007669"/>
    <property type="project" value="InterPro"/>
</dbReference>
<dbReference type="InterPro" id="IPR005829">
    <property type="entry name" value="Sugar_transporter_CS"/>
</dbReference>
<feature type="transmembrane region" description="Helical" evidence="7">
    <location>
        <begin position="62"/>
        <end position="84"/>
    </location>
</feature>
<feature type="transmembrane region" description="Helical" evidence="7">
    <location>
        <begin position="262"/>
        <end position="280"/>
    </location>
</feature>
<gene>
    <name evidence="9" type="ORF">GTP46_08545</name>
</gene>
<feature type="transmembrane region" description="Helical" evidence="7">
    <location>
        <begin position="378"/>
        <end position="398"/>
    </location>
</feature>
<dbReference type="PROSITE" id="PS00216">
    <property type="entry name" value="SUGAR_TRANSPORT_1"/>
    <property type="match status" value="1"/>
</dbReference>
<dbReference type="CDD" id="cd17473">
    <property type="entry name" value="MFS_arabinose_efflux_permease_like"/>
    <property type="match status" value="1"/>
</dbReference>
<feature type="transmembrane region" description="Helical" evidence="7">
    <location>
        <begin position="29"/>
        <end position="50"/>
    </location>
</feature>
<evidence type="ECO:0000256" key="4">
    <source>
        <dbReference type="ARBA" id="ARBA00022692"/>
    </source>
</evidence>
<feature type="transmembrane region" description="Helical" evidence="7">
    <location>
        <begin position="120"/>
        <end position="141"/>
    </location>
</feature>
<dbReference type="PANTHER" id="PTHR23517">
    <property type="entry name" value="RESISTANCE PROTEIN MDTM, PUTATIVE-RELATED-RELATED"/>
    <property type="match status" value="1"/>
</dbReference>
<feature type="transmembrane region" description="Helical" evidence="7">
    <location>
        <begin position="161"/>
        <end position="179"/>
    </location>
</feature>
<sequence length="406" mass="42985">MNPLPTSAGPAADADVASGQRRAGAAQGIALMAILAMPTLALAALVPSLPQLFQQFSSVPNFQLLVPMIITVPSLCVALFSGVMGAIADRWGRRKLLLVALFAFALLGLAPLMFDSLLLIVASRVVVGLAEAAILTVGNALMGDYFEGEERTKWLGYQNMFAPFIGSAILLSGGFLAGVHWRYPFLLYLSGFAVLLVVWLVCWEPGRPAQTAGRQVATAPFPWRVSLLVCGVTVLFSLVFFVQAVQHGRIFGDMGVASPERISVLATVASLGTVLGGYLFKRFSKLTVQQWMMAILALYGTSYIGIALAPSLTSGLPLDVLGQVGGGLVVPVLVTWALQHYGFEHRGRGMGLWGGAFFLGQFLSPPLLTLIGSAGLSFLGSVAVMGTACLVVSIVMALTHKKENES</sequence>
<keyword evidence="2" id="KW-0813">Transport</keyword>
<feature type="transmembrane region" description="Helical" evidence="7">
    <location>
        <begin position="185"/>
        <end position="203"/>
    </location>
</feature>
<dbReference type="EMBL" id="WWCN01000004">
    <property type="protein sequence ID" value="MYM22694.1"/>
    <property type="molecule type" value="Genomic_DNA"/>
</dbReference>
<dbReference type="InterPro" id="IPR050171">
    <property type="entry name" value="MFS_Transporters"/>
</dbReference>
<organism evidence="9 10">
    <name type="scientific">Duganella flavida</name>
    <dbReference type="NCBI Taxonomy" id="2692175"/>
    <lineage>
        <taxon>Bacteria</taxon>
        <taxon>Pseudomonadati</taxon>
        <taxon>Pseudomonadota</taxon>
        <taxon>Betaproteobacteria</taxon>
        <taxon>Burkholderiales</taxon>
        <taxon>Oxalobacteraceae</taxon>
        <taxon>Telluria group</taxon>
        <taxon>Duganella</taxon>
    </lineage>
</organism>
<comment type="subcellular location">
    <subcellularLocation>
        <location evidence="1">Cell membrane</location>
        <topology evidence="1">Multi-pass membrane protein</topology>
    </subcellularLocation>
</comment>
<name>A0A6L8KA31_9BURK</name>
<keyword evidence="6 7" id="KW-0472">Membrane</keyword>
<evidence type="ECO:0000256" key="6">
    <source>
        <dbReference type="ARBA" id="ARBA00023136"/>
    </source>
</evidence>
<dbReference type="AlphaFoldDB" id="A0A6L8KA31"/>
<dbReference type="PANTHER" id="PTHR23517:SF3">
    <property type="entry name" value="INTEGRAL MEMBRANE TRANSPORT PROTEIN"/>
    <property type="match status" value="1"/>
</dbReference>
<dbReference type="InterPro" id="IPR011701">
    <property type="entry name" value="MFS"/>
</dbReference>
<accession>A0A6L8KA31</accession>
<keyword evidence="10" id="KW-1185">Reference proteome</keyword>
<evidence type="ECO:0000259" key="8">
    <source>
        <dbReference type="PROSITE" id="PS50850"/>
    </source>
</evidence>
<feature type="transmembrane region" description="Helical" evidence="7">
    <location>
        <begin position="292"/>
        <end position="314"/>
    </location>
</feature>
<feature type="transmembrane region" description="Helical" evidence="7">
    <location>
        <begin position="223"/>
        <end position="242"/>
    </location>
</feature>
<evidence type="ECO:0000256" key="3">
    <source>
        <dbReference type="ARBA" id="ARBA00022475"/>
    </source>
</evidence>
<dbReference type="PROSITE" id="PS50850">
    <property type="entry name" value="MFS"/>
    <property type="match status" value="1"/>
</dbReference>
<proteinExistence type="predicted"/>
<evidence type="ECO:0000313" key="10">
    <source>
        <dbReference type="Proteomes" id="UP000479335"/>
    </source>
</evidence>
<feature type="transmembrane region" description="Helical" evidence="7">
    <location>
        <begin position="96"/>
        <end position="114"/>
    </location>
</feature>
<evidence type="ECO:0000256" key="2">
    <source>
        <dbReference type="ARBA" id="ARBA00022448"/>
    </source>
</evidence>
<evidence type="ECO:0000256" key="5">
    <source>
        <dbReference type="ARBA" id="ARBA00022989"/>
    </source>
</evidence>
<feature type="domain" description="Major facilitator superfamily (MFS) profile" evidence="8">
    <location>
        <begin position="25"/>
        <end position="405"/>
    </location>
</feature>
<comment type="caution">
    <text evidence="9">The sequence shown here is derived from an EMBL/GenBank/DDBJ whole genome shotgun (WGS) entry which is preliminary data.</text>
</comment>
<evidence type="ECO:0000256" key="7">
    <source>
        <dbReference type="SAM" id="Phobius"/>
    </source>
</evidence>
<keyword evidence="4 7" id="KW-0812">Transmembrane</keyword>
<evidence type="ECO:0000313" key="9">
    <source>
        <dbReference type="EMBL" id="MYM22694.1"/>
    </source>
</evidence>
<reference evidence="9 10" key="1">
    <citation type="submission" date="2019-12" db="EMBL/GenBank/DDBJ databases">
        <title>Novel species isolated from a subtropical stream in China.</title>
        <authorList>
            <person name="Lu H."/>
        </authorList>
    </citation>
    <scope>NUCLEOTIDE SEQUENCE [LARGE SCALE GENOMIC DNA]</scope>
    <source>
        <strain evidence="9 10">FT135W</strain>
    </source>
</reference>
<dbReference type="RefSeq" id="WP_161006186.1">
    <property type="nucleotide sequence ID" value="NZ_WWCN01000004.1"/>
</dbReference>
<feature type="transmembrane region" description="Helical" evidence="7">
    <location>
        <begin position="350"/>
        <end position="372"/>
    </location>
</feature>
<dbReference type="InterPro" id="IPR020846">
    <property type="entry name" value="MFS_dom"/>
</dbReference>
<keyword evidence="5 7" id="KW-1133">Transmembrane helix</keyword>
<dbReference type="Gene3D" id="1.20.1250.20">
    <property type="entry name" value="MFS general substrate transporter like domains"/>
    <property type="match status" value="1"/>
</dbReference>
<evidence type="ECO:0000256" key="1">
    <source>
        <dbReference type="ARBA" id="ARBA00004651"/>
    </source>
</evidence>
<feature type="transmembrane region" description="Helical" evidence="7">
    <location>
        <begin position="320"/>
        <end position="338"/>
    </location>
</feature>
<dbReference type="GO" id="GO:0005886">
    <property type="term" value="C:plasma membrane"/>
    <property type="evidence" value="ECO:0007669"/>
    <property type="project" value="UniProtKB-SubCell"/>
</dbReference>